<dbReference type="PANTHER" id="PTHR31793">
    <property type="entry name" value="4-HYDROXYBENZOYL-COA THIOESTERASE FAMILY MEMBER"/>
    <property type="match status" value="1"/>
</dbReference>
<keyword evidence="4" id="KW-1185">Reference proteome</keyword>
<evidence type="ECO:0000313" key="3">
    <source>
        <dbReference type="EMBL" id="MDD0839921.1"/>
    </source>
</evidence>
<evidence type="ECO:0000256" key="2">
    <source>
        <dbReference type="ARBA" id="ARBA00022801"/>
    </source>
</evidence>
<organism evidence="3 4">
    <name type="scientific">Curvibacter cyanobacteriorum</name>
    <dbReference type="NCBI Taxonomy" id="3026422"/>
    <lineage>
        <taxon>Bacteria</taxon>
        <taxon>Pseudomonadati</taxon>
        <taxon>Pseudomonadota</taxon>
        <taxon>Betaproteobacteria</taxon>
        <taxon>Burkholderiales</taxon>
        <taxon>Comamonadaceae</taxon>
        <taxon>Curvibacter</taxon>
    </lineage>
</organism>
<dbReference type="InterPro" id="IPR050563">
    <property type="entry name" value="4-hydroxybenzoyl-CoA_TE"/>
</dbReference>
<dbReference type="PANTHER" id="PTHR31793:SF27">
    <property type="entry name" value="NOVEL THIOESTERASE SUPERFAMILY DOMAIN AND SAPOSIN A-TYPE DOMAIN CONTAINING PROTEIN (0610012H03RIK)"/>
    <property type="match status" value="1"/>
</dbReference>
<comment type="caution">
    <text evidence="3">The sequence shown here is derived from an EMBL/GenBank/DDBJ whole genome shotgun (WGS) entry which is preliminary data.</text>
</comment>
<dbReference type="RefSeq" id="WP_273952559.1">
    <property type="nucleotide sequence ID" value="NZ_JAQSIP010000007.1"/>
</dbReference>
<dbReference type="Pfam" id="PF13279">
    <property type="entry name" value="4HBT_2"/>
    <property type="match status" value="1"/>
</dbReference>
<proteinExistence type="inferred from homology"/>
<reference evidence="3 4" key="1">
    <citation type="submission" date="2023-02" db="EMBL/GenBank/DDBJ databases">
        <title>Bacterial whole genomic sequence of Curvibacter sp. HBC61.</title>
        <authorList>
            <person name="Le V."/>
            <person name="Ko S.-R."/>
            <person name="Ahn C.-Y."/>
            <person name="Oh H.-M."/>
        </authorList>
    </citation>
    <scope>NUCLEOTIDE SEQUENCE [LARGE SCALE GENOMIC DNA]</scope>
    <source>
        <strain evidence="3 4">HBC61</strain>
    </source>
</reference>
<dbReference type="Gene3D" id="3.10.129.10">
    <property type="entry name" value="Hotdog Thioesterase"/>
    <property type="match status" value="1"/>
</dbReference>
<dbReference type="SUPFAM" id="SSF54637">
    <property type="entry name" value="Thioesterase/thiol ester dehydrase-isomerase"/>
    <property type="match status" value="1"/>
</dbReference>
<dbReference type="InterPro" id="IPR029069">
    <property type="entry name" value="HotDog_dom_sf"/>
</dbReference>
<name>A0ABT5N2M4_9BURK</name>
<dbReference type="CDD" id="cd00586">
    <property type="entry name" value="4HBT"/>
    <property type="match status" value="1"/>
</dbReference>
<comment type="similarity">
    <text evidence="1">Belongs to the 4-hydroxybenzoyl-CoA thioesterase family.</text>
</comment>
<dbReference type="Proteomes" id="UP001528673">
    <property type="component" value="Unassembled WGS sequence"/>
</dbReference>
<dbReference type="EMBL" id="JAQSIP010000007">
    <property type="protein sequence ID" value="MDD0839921.1"/>
    <property type="molecule type" value="Genomic_DNA"/>
</dbReference>
<gene>
    <name evidence="3" type="ORF">PSQ40_15155</name>
</gene>
<keyword evidence="2" id="KW-0378">Hydrolase</keyword>
<evidence type="ECO:0000313" key="4">
    <source>
        <dbReference type="Proteomes" id="UP001528673"/>
    </source>
</evidence>
<sequence>MARLQFELPDHFLFSTEMQIYISHVNQGGHLDNAQLLTLVSEARVRFFQWLGYREAGVEGLSIVVGDIVAQYKSEGFHGETMCVEMLPQDFNRYGFDLVFRMTDRASGREVARGKIGVVFVGKQDKKVALVPEAFRARLAAAVPTA</sequence>
<accession>A0ABT5N2M4</accession>
<protein>
    <submittedName>
        <fullName evidence="3">Thioesterase family protein</fullName>
    </submittedName>
</protein>
<evidence type="ECO:0000256" key="1">
    <source>
        <dbReference type="ARBA" id="ARBA00005953"/>
    </source>
</evidence>